<name>A0A0M3IQQ1_ASCLU</name>
<dbReference type="WBParaSite" id="ALUE_0002107901-mRNA-1">
    <property type="protein sequence ID" value="ALUE_0002107901-mRNA-1"/>
    <property type="gene ID" value="ALUE_0002107901"/>
</dbReference>
<evidence type="ECO:0000313" key="3">
    <source>
        <dbReference type="WBParaSite" id="ALUE_0002107901-mRNA-1"/>
    </source>
</evidence>
<dbReference type="Proteomes" id="UP000036681">
    <property type="component" value="Unplaced"/>
</dbReference>
<evidence type="ECO:0000256" key="1">
    <source>
        <dbReference type="SAM" id="MobiDB-lite"/>
    </source>
</evidence>
<sequence>QKERSVQAAGRRFVHITSIQNGQASTKAISSKPISSSTTRRPPRIVKVKGQDLKKVLMEQSSDPIAGTTSLRTALLTPVPAQRLRPVLQRAVKTPAPPRIVKVKGQDLKKVLMEQSSDPIAGTTSLRTALLTPVPAQRLRPVLQRAVKTPAVSDFYKRDLIIEEEPDY</sequence>
<organism evidence="2 3">
    <name type="scientific">Ascaris lumbricoides</name>
    <name type="common">Giant roundworm</name>
    <dbReference type="NCBI Taxonomy" id="6252"/>
    <lineage>
        <taxon>Eukaryota</taxon>
        <taxon>Metazoa</taxon>
        <taxon>Ecdysozoa</taxon>
        <taxon>Nematoda</taxon>
        <taxon>Chromadorea</taxon>
        <taxon>Rhabditida</taxon>
        <taxon>Spirurina</taxon>
        <taxon>Ascaridomorpha</taxon>
        <taxon>Ascaridoidea</taxon>
        <taxon>Ascarididae</taxon>
        <taxon>Ascaris</taxon>
    </lineage>
</organism>
<evidence type="ECO:0000313" key="2">
    <source>
        <dbReference type="Proteomes" id="UP000036681"/>
    </source>
</evidence>
<feature type="compositionally biased region" description="Polar residues" evidence="1">
    <location>
        <begin position="21"/>
        <end position="40"/>
    </location>
</feature>
<protein>
    <submittedName>
        <fullName evidence="3">TPX2_importin domain-containing protein</fullName>
    </submittedName>
</protein>
<accession>A0A0M3IQQ1</accession>
<reference evidence="3" key="1">
    <citation type="submission" date="2017-02" db="UniProtKB">
        <authorList>
            <consortium name="WormBaseParasite"/>
        </authorList>
    </citation>
    <scope>IDENTIFICATION</scope>
</reference>
<feature type="region of interest" description="Disordered" evidence="1">
    <location>
        <begin position="21"/>
        <end position="41"/>
    </location>
</feature>
<proteinExistence type="predicted"/>
<dbReference type="AlphaFoldDB" id="A0A0M3IQQ1"/>
<keyword evidence="2" id="KW-1185">Reference proteome</keyword>